<sequence>MGLEVEDLAALEAACTDCGACPAYHKNLAFSSAEDLCEFRSALLSWFDSNRRKLPWRGDPPPFTSWATTRAASGCATGLKKNAESGKSTSSILSFFAKKEKPDAKTLQGSPPPATTDASGPASDSARGSAGTRQPKRQNEEDANGGKGKESSPAQAQTETDRERVSPYGVWVSEVMLQQTQVCTVIDYWQRWVARWPTVASLAEASEEEVSQMWSGLGYYRRARQLLEGARTVVRDFAGELPSHTDSLRSIPGIGPYTAGAISAIAFGNRAAAVDGNVIRVFSRLFALAAPADSRALAALCNRLMPPLLAPDRAGASTEALIELGATICSPRTPSCRACPVRKFCLANKEAKEDVVLCKSRQNVHASACKLCIPFADAQAAVRERQQAAYPAAKAVKTRREETYVALCVVRRCARETPAEATANASPARRAPPQTDAQRVLKAGSGAGQTSEPDEALAAWELLLRRRPSSGLLASQLEVPSYLLSYTGGAGDGGAARGKEGTCKRRRKCTPESGTWQESQAPDDAAAAASPAEEEVDLTRDETDDEAASPHSEKETRATDAENPNEAAYRSDMALRRGRGTPAERPGDPGGSHHTAGSASPDAPSRGGARGLRCSSTDPTQRALRELMSQLRPYAVITDAPIAVGQVAHAFSHVEHVLNIFFVESDVGERSNLFEARGALVSSANPSQPAASGNDDRETRQDEATGTERLQWAPVADASVSVTSTEKEPLSRLRTLAK</sequence>
<dbReference type="STRING" id="94643.A0A2A9MAR2"/>
<dbReference type="Gene3D" id="1.10.340.30">
    <property type="entry name" value="Hypothetical protein, domain 2"/>
    <property type="match status" value="1"/>
</dbReference>
<organism evidence="16 17">
    <name type="scientific">Besnoitia besnoiti</name>
    <name type="common">Apicomplexan protozoan</name>
    <dbReference type="NCBI Taxonomy" id="94643"/>
    <lineage>
        <taxon>Eukaryota</taxon>
        <taxon>Sar</taxon>
        <taxon>Alveolata</taxon>
        <taxon>Apicomplexa</taxon>
        <taxon>Conoidasida</taxon>
        <taxon>Coccidia</taxon>
        <taxon>Eucoccidiorida</taxon>
        <taxon>Eimeriorina</taxon>
        <taxon>Sarcocystidae</taxon>
        <taxon>Besnoitia</taxon>
    </lineage>
</organism>
<evidence type="ECO:0000256" key="10">
    <source>
        <dbReference type="ARBA" id="ARBA00023004"/>
    </source>
</evidence>
<feature type="compositionally biased region" description="Polar residues" evidence="14">
    <location>
        <begin position="682"/>
        <end position="691"/>
    </location>
</feature>
<keyword evidence="17" id="KW-1185">Reference proteome</keyword>
<dbReference type="SMART" id="SM00525">
    <property type="entry name" value="FES"/>
    <property type="match status" value="1"/>
</dbReference>
<keyword evidence="10" id="KW-0408">Iron</keyword>
<name>A0A2A9MAR2_BESBE</name>
<dbReference type="InterPro" id="IPR011257">
    <property type="entry name" value="DNA_glycosylase"/>
</dbReference>
<dbReference type="GO" id="GO:0005634">
    <property type="term" value="C:nucleus"/>
    <property type="evidence" value="ECO:0007669"/>
    <property type="project" value="TreeGrafter"/>
</dbReference>
<evidence type="ECO:0000313" key="17">
    <source>
        <dbReference type="Proteomes" id="UP000224006"/>
    </source>
</evidence>
<keyword evidence="6" id="KW-0004">4Fe-4S</keyword>
<evidence type="ECO:0000256" key="8">
    <source>
        <dbReference type="ARBA" id="ARBA00022763"/>
    </source>
</evidence>
<evidence type="ECO:0000256" key="6">
    <source>
        <dbReference type="ARBA" id="ARBA00022485"/>
    </source>
</evidence>
<keyword evidence="8" id="KW-0227">DNA damage</keyword>
<dbReference type="InterPro" id="IPR003651">
    <property type="entry name" value="Endonuclease3_FeS-loop_motif"/>
</dbReference>
<evidence type="ECO:0000256" key="7">
    <source>
        <dbReference type="ARBA" id="ARBA00022723"/>
    </source>
</evidence>
<feature type="region of interest" description="Disordered" evidence="14">
    <location>
        <begin position="487"/>
        <end position="620"/>
    </location>
</feature>
<dbReference type="InterPro" id="IPR023170">
    <property type="entry name" value="HhH_base_excis_C"/>
</dbReference>
<keyword evidence="9" id="KW-0378">Hydrolase</keyword>
<dbReference type="SMART" id="SM00478">
    <property type="entry name" value="ENDO3c"/>
    <property type="match status" value="1"/>
</dbReference>
<dbReference type="OrthoDB" id="10248838at2759"/>
<dbReference type="GO" id="GO:0000701">
    <property type="term" value="F:purine-specific mismatch base pair DNA N-glycosylase activity"/>
    <property type="evidence" value="ECO:0007669"/>
    <property type="project" value="UniProtKB-EC"/>
</dbReference>
<evidence type="ECO:0000256" key="9">
    <source>
        <dbReference type="ARBA" id="ARBA00022801"/>
    </source>
</evidence>
<reference evidence="16 17" key="1">
    <citation type="submission" date="2017-09" db="EMBL/GenBank/DDBJ databases">
        <title>Genome sequencing of Besnoitia besnoiti strain Bb-Ger1.</title>
        <authorList>
            <person name="Schares G."/>
            <person name="Venepally P."/>
            <person name="Lorenzi H.A."/>
        </authorList>
    </citation>
    <scope>NUCLEOTIDE SEQUENCE [LARGE SCALE GENOMIC DNA]</scope>
    <source>
        <strain evidence="16 17">Bb-Ger1</strain>
    </source>
</reference>
<evidence type="ECO:0000256" key="11">
    <source>
        <dbReference type="ARBA" id="ARBA00023014"/>
    </source>
</evidence>
<dbReference type="PANTHER" id="PTHR42944">
    <property type="entry name" value="ADENINE DNA GLYCOSYLASE"/>
    <property type="match status" value="1"/>
</dbReference>
<comment type="caution">
    <text evidence="16">The sequence shown here is derived from an EMBL/GenBank/DDBJ whole genome shotgun (WGS) entry which is preliminary data.</text>
</comment>
<dbReference type="PANTHER" id="PTHR42944:SF1">
    <property type="entry name" value="ADENINE DNA GLYCOSYLASE"/>
    <property type="match status" value="1"/>
</dbReference>
<dbReference type="GO" id="GO:0035485">
    <property type="term" value="F:adenine/guanine mispair binding"/>
    <property type="evidence" value="ECO:0007669"/>
    <property type="project" value="TreeGrafter"/>
</dbReference>
<feature type="region of interest" description="Disordered" evidence="14">
    <location>
        <begin position="101"/>
        <end position="164"/>
    </location>
</feature>
<dbReference type="GO" id="GO:0006284">
    <property type="term" value="P:base-excision repair"/>
    <property type="evidence" value="ECO:0007669"/>
    <property type="project" value="InterPro"/>
</dbReference>
<dbReference type="Proteomes" id="UP000224006">
    <property type="component" value="Unassembled WGS sequence"/>
</dbReference>
<dbReference type="InterPro" id="IPR004036">
    <property type="entry name" value="Endonuclease-III-like_CS2"/>
</dbReference>
<feature type="region of interest" description="Disordered" evidence="14">
    <location>
        <begin position="681"/>
        <end position="738"/>
    </location>
</feature>
<accession>A0A2A9MAR2</accession>
<keyword evidence="13" id="KW-0326">Glycosidase</keyword>
<dbReference type="GO" id="GO:0032357">
    <property type="term" value="F:oxidized purine DNA binding"/>
    <property type="evidence" value="ECO:0007669"/>
    <property type="project" value="TreeGrafter"/>
</dbReference>
<dbReference type="Pfam" id="PF00730">
    <property type="entry name" value="HhH-GPD"/>
    <property type="match status" value="1"/>
</dbReference>
<dbReference type="SUPFAM" id="SSF48150">
    <property type="entry name" value="DNA-glycosylase"/>
    <property type="match status" value="1"/>
</dbReference>
<dbReference type="KEGG" id="bbes:BESB_074460"/>
<dbReference type="CDD" id="cd00056">
    <property type="entry name" value="ENDO3c"/>
    <property type="match status" value="1"/>
</dbReference>
<proteinExistence type="inferred from homology"/>
<dbReference type="VEuPathDB" id="ToxoDB:BESB_074460"/>
<comment type="catalytic activity">
    <reaction evidence="1">
        <text>Hydrolyzes free adenine bases from 7,8-dihydro-8-oxoguanine:adenine mismatched double-stranded DNA, leaving an apurinic site.</text>
        <dbReference type="EC" id="3.2.2.31"/>
    </reaction>
</comment>
<evidence type="ECO:0000256" key="1">
    <source>
        <dbReference type="ARBA" id="ARBA00000843"/>
    </source>
</evidence>
<comment type="similarity">
    <text evidence="3">Belongs to the Nth/MutY family.</text>
</comment>
<protein>
    <recommendedName>
        <fullName evidence="5">Adenine DNA glycosylase</fullName>
        <ecNumber evidence="4">3.2.2.31</ecNumber>
    </recommendedName>
</protein>
<dbReference type="Gene3D" id="1.10.1670.10">
    <property type="entry name" value="Helix-hairpin-Helix base-excision DNA repair enzymes (C-terminal)"/>
    <property type="match status" value="1"/>
</dbReference>
<dbReference type="GO" id="GO:0046872">
    <property type="term" value="F:metal ion binding"/>
    <property type="evidence" value="ECO:0007669"/>
    <property type="project" value="UniProtKB-KW"/>
</dbReference>
<dbReference type="GeneID" id="40312372"/>
<evidence type="ECO:0000256" key="12">
    <source>
        <dbReference type="ARBA" id="ARBA00023204"/>
    </source>
</evidence>
<evidence type="ECO:0000256" key="4">
    <source>
        <dbReference type="ARBA" id="ARBA00012045"/>
    </source>
</evidence>
<keyword evidence="12" id="KW-0234">DNA repair</keyword>
<evidence type="ECO:0000256" key="5">
    <source>
        <dbReference type="ARBA" id="ARBA00022023"/>
    </source>
</evidence>
<evidence type="ECO:0000256" key="2">
    <source>
        <dbReference type="ARBA" id="ARBA00001966"/>
    </source>
</evidence>
<dbReference type="GO" id="GO:0006298">
    <property type="term" value="P:mismatch repair"/>
    <property type="evidence" value="ECO:0007669"/>
    <property type="project" value="TreeGrafter"/>
</dbReference>
<dbReference type="EMBL" id="NWUJ01000007">
    <property type="protein sequence ID" value="PFH34294.1"/>
    <property type="molecule type" value="Genomic_DNA"/>
</dbReference>
<feature type="compositionally biased region" description="Low complexity" evidence="14">
    <location>
        <begin position="517"/>
        <end position="531"/>
    </location>
</feature>
<keyword evidence="11" id="KW-0411">Iron-sulfur</keyword>
<dbReference type="InterPro" id="IPR003265">
    <property type="entry name" value="HhH-GPD_domain"/>
</dbReference>
<feature type="region of interest" description="Disordered" evidence="14">
    <location>
        <begin position="419"/>
        <end position="453"/>
    </location>
</feature>
<feature type="compositionally biased region" description="Basic and acidic residues" evidence="14">
    <location>
        <begin position="551"/>
        <end position="560"/>
    </location>
</feature>
<dbReference type="Gene3D" id="3.90.79.10">
    <property type="entry name" value="Nucleoside Triphosphate Pyrophosphohydrolase"/>
    <property type="match status" value="1"/>
</dbReference>
<gene>
    <name evidence="16" type="ORF">BESB_074460</name>
</gene>
<dbReference type="FunFam" id="1.10.340.30:FF:000002">
    <property type="entry name" value="Adenine DNA glycosylase"/>
    <property type="match status" value="1"/>
</dbReference>
<dbReference type="AlphaFoldDB" id="A0A2A9MAR2"/>
<keyword evidence="7" id="KW-0479">Metal-binding</keyword>
<evidence type="ECO:0000256" key="13">
    <source>
        <dbReference type="ARBA" id="ARBA00023295"/>
    </source>
</evidence>
<dbReference type="EC" id="3.2.2.31" evidence="4"/>
<feature type="compositionally biased region" description="Acidic residues" evidence="14">
    <location>
        <begin position="532"/>
        <end position="547"/>
    </location>
</feature>
<evidence type="ECO:0000259" key="15">
    <source>
        <dbReference type="SMART" id="SM00478"/>
    </source>
</evidence>
<dbReference type="RefSeq" id="XP_029218303.1">
    <property type="nucleotide sequence ID" value="XM_029365819.1"/>
</dbReference>
<dbReference type="GO" id="GO:0051539">
    <property type="term" value="F:4 iron, 4 sulfur cluster binding"/>
    <property type="evidence" value="ECO:0007669"/>
    <property type="project" value="UniProtKB-KW"/>
</dbReference>
<evidence type="ECO:0000256" key="14">
    <source>
        <dbReference type="SAM" id="MobiDB-lite"/>
    </source>
</evidence>
<feature type="domain" description="HhH-GPD" evidence="15">
    <location>
        <begin position="176"/>
        <end position="327"/>
    </location>
</feature>
<feature type="compositionally biased region" description="Basic and acidic residues" evidence="14">
    <location>
        <begin position="694"/>
        <end position="703"/>
    </location>
</feature>
<evidence type="ECO:0000313" key="16">
    <source>
        <dbReference type="EMBL" id="PFH34294.1"/>
    </source>
</evidence>
<comment type="cofactor">
    <cofactor evidence="2">
        <name>[4Fe-4S] cluster</name>
        <dbReference type="ChEBI" id="CHEBI:49883"/>
    </cofactor>
</comment>
<evidence type="ECO:0000256" key="3">
    <source>
        <dbReference type="ARBA" id="ARBA00008343"/>
    </source>
</evidence>
<dbReference type="PROSITE" id="PS01155">
    <property type="entry name" value="ENDONUCLEASE_III_2"/>
    <property type="match status" value="1"/>
</dbReference>
<dbReference type="InterPro" id="IPR044298">
    <property type="entry name" value="MIG/MutY"/>
</dbReference>
<dbReference type="GO" id="GO:0034039">
    <property type="term" value="F:8-oxo-7,8-dihydroguanine DNA N-glycosylase activity"/>
    <property type="evidence" value="ECO:0007669"/>
    <property type="project" value="TreeGrafter"/>
</dbReference>